<dbReference type="EMBL" id="FNZN01000001">
    <property type="protein sequence ID" value="SEK22474.1"/>
    <property type="molecule type" value="Genomic_DNA"/>
</dbReference>
<gene>
    <name evidence="1" type="ORF">SAMN04488008_10189</name>
</gene>
<accession>A0A1H7F9T6</accession>
<name>A0A1H7F9T6_9FLAO</name>
<dbReference type="AlphaFoldDB" id="A0A1H7F9T6"/>
<sequence length="59" mass="6368">MHKREITLAVNPEIDKSINVAGITLNTKLPCTATTRLQNNMISACDSMAAVRAAALAKW</sequence>
<protein>
    <submittedName>
        <fullName evidence="1">Uncharacterized protein</fullName>
    </submittedName>
</protein>
<evidence type="ECO:0000313" key="2">
    <source>
        <dbReference type="Proteomes" id="UP000198990"/>
    </source>
</evidence>
<keyword evidence="2" id="KW-1185">Reference proteome</keyword>
<proteinExistence type="predicted"/>
<dbReference type="STRING" id="228957.SAMN04488008_10189"/>
<evidence type="ECO:0000313" key="1">
    <source>
        <dbReference type="EMBL" id="SEK22474.1"/>
    </source>
</evidence>
<dbReference type="Proteomes" id="UP000198990">
    <property type="component" value="Unassembled WGS sequence"/>
</dbReference>
<reference evidence="2" key="1">
    <citation type="submission" date="2016-10" db="EMBL/GenBank/DDBJ databases">
        <authorList>
            <person name="Varghese N."/>
            <person name="Submissions S."/>
        </authorList>
    </citation>
    <scope>NUCLEOTIDE SEQUENCE [LARGE SCALE GENOMIC DNA]</scope>
    <source>
        <strain evidence="2">DSM 16471</strain>
    </source>
</reference>
<organism evidence="1 2">
    <name type="scientific">Maribacter orientalis</name>
    <dbReference type="NCBI Taxonomy" id="228957"/>
    <lineage>
        <taxon>Bacteria</taxon>
        <taxon>Pseudomonadati</taxon>
        <taxon>Bacteroidota</taxon>
        <taxon>Flavobacteriia</taxon>
        <taxon>Flavobacteriales</taxon>
        <taxon>Flavobacteriaceae</taxon>
        <taxon>Maribacter</taxon>
    </lineage>
</organism>
<dbReference type="RefSeq" id="WP_091618652.1">
    <property type="nucleotide sequence ID" value="NZ_FNZN01000001.1"/>
</dbReference>